<dbReference type="Proteomes" id="UP001595957">
    <property type="component" value="Unassembled WGS sequence"/>
</dbReference>
<reference evidence="3" key="1">
    <citation type="journal article" date="2019" name="Int. J. Syst. Evol. Microbiol.">
        <title>The Global Catalogue of Microorganisms (GCM) 10K type strain sequencing project: providing services to taxonomists for standard genome sequencing and annotation.</title>
        <authorList>
            <consortium name="The Broad Institute Genomics Platform"/>
            <consortium name="The Broad Institute Genome Sequencing Center for Infectious Disease"/>
            <person name="Wu L."/>
            <person name="Ma J."/>
        </authorList>
    </citation>
    <scope>NUCLEOTIDE SEQUENCE [LARGE SCALE GENOMIC DNA]</scope>
    <source>
        <strain evidence="3">NBRC 103632</strain>
    </source>
</reference>
<dbReference type="InterPro" id="IPR006311">
    <property type="entry name" value="TAT_signal"/>
</dbReference>
<name>A0ABV9F0P8_9SPHN</name>
<keyword evidence="2" id="KW-0378">Hydrolase</keyword>
<gene>
    <name evidence="2" type="ORF">ACFO3E_14995</name>
</gene>
<evidence type="ECO:0000313" key="3">
    <source>
        <dbReference type="Proteomes" id="UP001595957"/>
    </source>
</evidence>
<feature type="compositionally biased region" description="Basic and acidic residues" evidence="1">
    <location>
        <begin position="1"/>
        <end position="11"/>
    </location>
</feature>
<dbReference type="InterPro" id="IPR029058">
    <property type="entry name" value="AB_hydrolase_fold"/>
</dbReference>
<accession>A0ABV9F0P8</accession>
<dbReference type="EMBL" id="JBHSFZ010000033">
    <property type="protein sequence ID" value="MFC4595487.1"/>
    <property type="molecule type" value="Genomic_DNA"/>
</dbReference>
<dbReference type="RefSeq" id="WP_380805724.1">
    <property type="nucleotide sequence ID" value="NZ_JBHSFZ010000033.1"/>
</dbReference>
<dbReference type="EC" id="3.4.-.-" evidence="2"/>
<sequence>MKKADDGKGDETQAGEGRGGISRRSVARGFAALAAALTQAGTSWAANAEGIARQYRPVGLGVDYATRDSVYYDPQYPPIHFPHVFMSQGTPIQSFMWLASGAEPRGCVILSPQRYGGDSLDSLVPALLGAGIHVMRFNPRGMWDSEHQYSFISALEDLHAAVAYLREDGGRHTVPPGVAADERLFQIDPDHIAVLGKSGGGGMLGWIGAAENPGLNTAITVSPSELMKAPLPANVQKWFNDLKKSTAGRVDLVAELNRVTPAEFERLSMRKAAAKLVDKNMLLVGHSSREYMQSTHEPLVKAMLDAGAKHFSQAVFQANDYYLTARIALAQLVISWLKEECGF</sequence>
<comment type="caution">
    <text evidence="2">The sequence shown here is derived from an EMBL/GenBank/DDBJ whole genome shotgun (WGS) entry which is preliminary data.</text>
</comment>
<dbReference type="PROSITE" id="PS51318">
    <property type="entry name" value="TAT"/>
    <property type="match status" value="1"/>
</dbReference>
<keyword evidence="3" id="KW-1185">Reference proteome</keyword>
<proteinExistence type="predicted"/>
<protein>
    <submittedName>
        <fullName evidence="2">Alpha/beta hydrolase family protein</fullName>
        <ecNumber evidence="2">3.4.-.-</ecNumber>
    </submittedName>
</protein>
<evidence type="ECO:0000313" key="2">
    <source>
        <dbReference type="EMBL" id="MFC4595487.1"/>
    </source>
</evidence>
<feature type="region of interest" description="Disordered" evidence="1">
    <location>
        <begin position="1"/>
        <end position="21"/>
    </location>
</feature>
<dbReference type="SUPFAM" id="SSF53474">
    <property type="entry name" value="alpha/beta-Hydrolases"/>
    <property type="match status" value="1"/>
</dbReference>
<organism evidence="2 3">
    <name type="scientific">Sphingobium tyrosinilyticum</name>
    <dbReference type="NCBI Taxonomy" id="2715436"/>
    <lineage>
        <taxon>Bacteria</taxon>
        <taxon>Pseudomonadati</taxon>
        <taxon>Pseudomonadota</taxon>
        <taxon>Alphaproteobacteria</taxon>
        <taxon>Sphingomonadales</taxon>
        <taxon>Sphingomonadaceae</taxon>
        <taxon>Sphingobium</taxon>
    </lineage>
</organism>
<evidence type="ECO:0000256" key="1">
    <source>
        <dbReference type="SAM" id="MobiDB-lite"/>
    </source>
</evidence>
<dbReference type="Gene3D" id="3.40.50.1820">
    <property type="entry name" value="alpha/beta hydrolase"/>
    <property type="match status" value="1"/>
</dbReference>
<dbReference type="GO" id="GO:0016787">
    <property type="term" value="F:hydrolase activity"/>
    <property type="evidence" value="ECO:0007669"/>
    <property type="project" value="UniProtKB-KW"/>
</dbReference>